<evidence type="ECO:0000259" key="4">
    <source>
        <dbReference type="PROSITE" id="PS50949"/>
    </source>
</evidence>
<dbReference type="InterPro" id="IPR008920">
    <property type="entry name" value="TF_FadR/GntR_C"/>
</dbReference>
<dbReference type="Pfam" id="PF00392">
    <property type="entry name" value="GntR"/>
    <property type="match status" value="1"/>
</dbReference>
<dbReference type="GO" id="GO:0003677">
    <property type="term" value="F:DNA binding"/>
    <property type="evidence" value="ECO:0007669"/>
    <property type="project" value="UniProtKB-KW"/>
</dbReference>
<dbReference type="Proteomes" id="UP000053528">
    <property type="component" value="Unassembled WGS sequence"/>
</dbReference>
<protein>
    <submittedName>
        <fullName evidence="5">GntR family transcriptional regulator</fullName>
    </submittedName>
</protein>
<proteinExistence type="predicted"/>
<dbReference type="PANTHER" id="PTHR43537:SF5">
    <property type="entry name" value="UXU OPERON TRANSCRIPTIONAL REGULATOR"/>
    <property type="match status" value="1"/>
</dbReference>
<dbReference type="RefSeq" id="WP_035754882.1">
    <property type="nucleotide sequence ID" value="NZ_JRNH01000009.1"/>
</dbReference>
<evidence type="ECO:0000256" key="1">
    <source>
        <dbReference type="ARBA" id="ARBA00023015"/>
    </source>
</evidence>
<dbReference type="Gene3D" id="1.10.10.10">
    <property type="entry name" value="Winged helix-like DNA-binding domain superfamily/Winged helix DNA-binding domain"/>
    <property type="match status" value="1"/>
</dbReference>
<dbReference type="PANTHER" id="PTHR43537">
    <property type="entry name" value="TRANSCRIPTIONAL REGULATOR, GNTR FAMILY"/>
    <property type="match status" value="1"/>
</dbReference>
<dbReference type="InterPro" id="IPR000524">
    <property type="entry name" value="Tscrpt_reg_HTH_GntR"/>
</dbReference>
<dbReference type="EMBL" id="JRNH01000009">
    <property type="protein sequence ID" value="KGF20990.1"/>
    <property type="molecule type" value="Genomic_DNA"/>
</dbReference>
<dbReference type="SUPFAM" id="SSF48008">
    <property type="entry name" value="GntR ligand-binding domain-like"/>
    <property type="match status" value="1"/>
</dbReference>
<feature type="domain" description="HTH gntR-type" evidence="4">
    <location>
        <begin position="1"/>
        <end position="68"/>
    </location>
</feature>
<organism evidence="5 6">
    <name type="scientific">Pseudoglutamicibacter albus DNF00011</name>
    <dbReference type="NCBI Taxonomy" id="1401063"/>
    <lineage>
        <taxon>Bacteria</taxon>
        <taxon>Bacillati</taxon>
        <taxon>Actinomycetota</taxon>
        <taxon>Actinomycetes</taxon>
        <taxon>Micrococcales</taxon>
        <taxon>Micrococcaceae</taxon>
        <taxon>Pseudoglutamicibacter</taxon>
    </lineage>
</organism>
<dbReference type="InterPro" id="IPR011711">
    <property type="entry name" value="GntR_C"/>
</dbReference>
<dbReference type="PROSITE" id="PS50949">
    <property type="entry name" value="HTH_GNTR"/>
    <property type="match status" value="1"/>
</dbReference>
<accession>A0A095YEZ4</accession>
<dbReference type="CDD" id="cd07377">
    <property type="entry name" value="WHTH_GntR"/>
    <property type="match status" value="1"/>
</dbReference>
<reference evidence="5 6" key="1">
    <citation type="submission" date="2014-07" db="EMBL/GenBank/DDBJ databases">
        <authorList>
            <person name="McCorrison J."/>
            <person name="Sanka R."/>
            <person name="Torralba M."/>
            <person name="Gillis M."/>
            <person name="Haft D.H."/>
            <person name="Methe B."/>
            <person name="Sutton G."/>
            <person name="Nelson K.E."/>
        </authorList>
    </citation>
    <scope>NUCLEOTIDE SEQUENCE [LARGE SCALE GENOMIC DNA]</scope>
    <source>
        <strain evidence="5 6">DNF00011</strain>
    </source>
</reference>
<dbReference type="InterPro" id="IPR036388">
    <property type="entry name" value="WH-like_DNA-bd_sf"/>
</dbReference>
<keyword evidence="2" id="KW-0238">DNA-binding</keyword>
<gene>
    <name evidence="5" type="ORF">HMPREF2128_02950</name>
</gene>
<dbReference type="PRINTS" id="PR00035">
    <property type="entry name" value="HTHGNTR"/>
</dbReference>
<evidence type="ECO:0000313" key="5">
    <source>
        <dbReference type="EMBL" id="KGF20990.1"/>
    </source>
</evidence>
<dbReference type="GO" id="GO:0003700">
    <property type="term" value="F:DNA-binding transcription factor activity"/>
    <property type="evidence" value="ECO:0007669"/>
    <property type="project" value="InterPro"/>
</dbReference>
<evidence type="ECO:0000256" key="3">
    <source>
        <dbReference type="ARBA" id="ARBA00023163"/>
    </source>
</evidence>
<evidence type="ECO:0000256" key="2">
    <source>
        <dbReference type="ARBA" id="ARBA00023125"/>
    </source>
</evidence>
<keyword evidence="3" id="KW-0804">Transcription</keyword>
<dbReference type="SUPFAM" id="SSF46785">
    <property type="entry name" value="Winged helix' DNA-binding domain"/>
    <property type="match status" value="1"/>
</dbReference>
<sequence>MRASERAYRKLRADITQWRLRPGAVLGEVDLSERLGISRTPVREAISRLVADGLAEPAGGRGFAVSHISEDDVRKLYDLRDVLDTRAAALAAEHVNAAQRANTAAGVSAATFTELAQSFADTAQKLSAEHTAHPGYYELIDQLDAAIDHAADNPYLTQAQASVRLRLARVRRLSTSNPDRLIAAANEHRAISEAIASGSPQLAIATTRVHLSNALKNALASKELTHQAEEKRHLSAAS</sequence>
<keyword evidence="1" id="KW-0805">Transcription regulation</keyword>
<evidence type="ECO:0000313" key="6">
    <source>
        <dbReference type="Proteomes" id="UP000053528"/>
    </source>
</evidence>
<dbReference type="SMART" id="SM00345">
    <property type="entry name" value="HTH_GNTR"/>
    <property type="match status" value="1"/>
</dbReference>
<comment type="caution">
    <text evidence="5">The sequence shown here is derived from an EMBL/GenBank/DDBJ whole genome shotgun (WGS) entry which is preliminary data.</text>
</comment>
<name>A0A095YEZ4_9MICC</name>
<dbReference type="Gene3D" id="1.20.120.530">
    <property type="entry name" value="GntR ligand-binding domain-like"/>
    <property type="match status" value="1"/>
</dbReference>
<dbReference type="Pfam" id="PF07729">
    <property type="entry name" value="FCD"/>
    <property type="match status" value="1"/>
</dbReference>
<dbReference type="AlphaFoldDB" id="A0A095YEZ4"/>
<dbReference type="InterPro" id="IPR036390">
    <property type="entry name" value="WH_DNA-bd_sf"/>
</dbReference>